<accession>A0A5S4EKH6</accession>
<sequence>MRDFVQANEPAVPISPQEDRVAGGEFVFEVCEERVEDLSTRTDRRVANHVS</sequence>
<comment type="caution">
    <text evidence="1">The sequence shown here is derived from an EMBL/GenBank/DDBJ whole genome shotgun (WGS) entry which is preliminary data.</text>
</comment>
<keyword evidence="2" id="KW-1185">Reference proteome</keyword>
<proteinExistence type="predicted"/>
<reference evidence="1 2" key="1">
    <citation type="submission" date="2019-04" db="EMBL/GenBank/DDBJ databases">
        <title>A novel phosphate-accumulating bacterium identified in bioreactor for phosphate removal from wastewater.</title>
        <authorList>
            <person name="Kotlyarov R.Y."/>
            <person name="Beletsky A.V."/>
            <person name="Kallistova A.Y."/>
            <person name="Dorofeev A.G."/>
            <person name="Nikolaev Y.Y."/>
            <person name="Pimenov N.V."/>
            <person name="Ravin N.V."/>
            <person name="Mardanov A.V."/>
        </authorList>
    </citation>
    <scope>NUCLEOTIDE SEQUENCE [LARGE SCALE GENOMIC DNA]</scope>
    <source>
        <strain evidence="1 2">Bin19</strain>
    </source>
</reference>
<evidence type="ECO:0000313" key="2">
    <source>
        <dbReference type="Proteomes" id="UP000306324"/>
    </source>
</evidence>
<organism evidence="1 2">
    <name type="scientific">Candidatus Accumulibacter phosphatis</name>
    <dbReference type="NCBI Taxonomy" id="327160"/>
    <lineage>
        <taxon>Bacteria</taxon>
        <taxon>Pseudomonadati</taxon>
        <taxon>Pseudomonadota</taxon>
        <taxon>Betaproteobacteria</taxon>
        <taxon>Candidatus Accumulibacter</taxon>
    </lineage>
</organism>
<dbReference type="EMBL" id="SWAD01000072">
    <property type="protein sequence ID" value="TMQ75868.1"/>
    <property type="molecule type" value="Genomic_DNA"/>
</dbReference>
<dbReference type="Proteomes" id="UP000306324">
    <property type="component" value="Unassembled WGS sequence"/>
</dbReference>
<gene>
    <name evidence="1" type="ORF">ACCUM_0353</name>
</gene>
<name>A0A5S4EKH6_9PROT</name>
<dbReference type="AlphaFoldDB" id="A0A5S4EKH6"/>
<evidence type="ECO:0000313" key="1">
    <source>
        <dbReference type="EMBL" id="TMQ75868.1"/>
    </source>
</evidence>
<protein>
    <submittedName>
        <fullName evidence="1">Uncharacterized protein</fullName>
    </submittedName>
</protein>